<keyword evidence="11" id="KW-1185">Reference proteome</keyword>
<dbReference type="Pfam" id="PF01313">
    <property type="entry name" value="Bac_export_3"/>
    <property type="match status" value="1"/>
</dbReference>
<evidence type="ECO:0000256" key="9">
    <source>
        <dbReference type="RuleBase" id="RU364090"/>
    </source>
</evidence>
<dbReference type="Proteomes" id="UP000434582">
    <property type="component" value="Unassembled WGS sequence"/>
</dbReference>
<protein>
    <recommendedName>
        <fullName evidence="3 9">Flagellar biosynthetic protein FliQ</fullName>
    </recommendedName>
</protein>
<gene>
    <name evidence="9 10" type="primary">fliQ</name>
    <name evidence="10" type="ORF">GHC57_01680</name>
</gene>
<evidence type="ECO:0000313" key="10">
    <source>
        <dbReference type="EMBL" id="MQX35222.1"/>
    </source>
</evidence>
<keyword evidence="10" id="KW-0969">Cilium</keyword>
<dbReference type="PIRSF" id="PIRSF004669">
    <property type="entry name" value="FliQ"/>
    <property type="match status" value="1"/>
</dbReference>
<dbReference type="RefSeq" id="WP_153340490.1">
    <property type="nucleotide sequence ID" value="NZ_WIVE01000002.1"/>
</dbReference>
<evidence type="ECO:0000256" key="4">
    <source>
        <dbReference type="ARBA" id="ARBA00022475"/>
    </source>
</evidence>
<organism evidence="10 11">
    <name type="scientific">Roseospira navarrensis</name>
    <dbReference type="NCBI Taxonomy" id="140058"/>
    <lineage>
        <taxon>Bacteria</taxon>
        <taxon>Pseudomonadati</taxon>
        <taxon>Pseudomonadota</taxon>
        <taxon>Alphaproteobacteria</taxon>
        <taxon>Rhodospirillales</taxon>
        <taxon>Rhodospirillaceae</taxon>
        <taxon>Roseospira</taxon>
    </lineage>
</organism>
<reference evidence="10 11" key="1">
    <citation type="submission" date="2019-10" db="EMBL/GenBank/DDBJ databases">
        <title>Draft whole-genome sequence of the purple nonsulfur photosynthetic bacterium Roseospira navarrensis DSM 15114.</title>
        <authorList>
            <person name="Kyndt J.A."/>
            <person name="Meyer T.E."/>
        </authorList>
    </citation>
    <scope>NUCLEOTIDE SEQUENCE [LARGE SCALE GENOMIC DNA]</scope>
    <source>
        <strain evidence="10 11">DSM 15114</strain>
    </source>
</reference>
<dbReference type="GO" id="GO:0044780">
    <property type="term" value="P:bacterial-type flagellum assembly"/>
    <property type="evidence" value="ECO:0007669"/>
    <property type="project" value="InterPro"/>
</dbReference>
<keyword evidence="5 9" id="KW-0812">Transmembrane</keyword>
<evidence type="ECO:0000256" key="3">
    <source>
        <dbReference type="ARBA" id="ARBA00021718"/>
    </source>
</evidence>
<comment type="similarity">
    <text evidence="2 9">Belongs to the FliQ/MopD/SpaQ family.</text>
</comment>
<name>A0A7X1ZD66_9PROT</name>
<feature type="transmembrane region" description="Helical" evidence="9">
    <location>
        <begin position="50"/>
        <end position="70"/>
    </location>
</feature>
<dbReference type="PANTHER" id="PTHR34040">
    <property type="entry name" value="FLAGELLAR BIOSYNTHETIC PROTEIN FLIQ"/>
    <property type="match status" value="1"/>
</dbReference>
<evidence type="ECO:0000256" key="1">
    <source>
        <dbReference type="ARBA" id="ARBA00004651"/>
    </source>
</evidence>
<dbReference type="InterPro" id="IPR002191">
    <property type="entry name" value="Bac_export_3"/>
</dbReference>
<evidence type="ECO:0000256" key="8">
    <source>
        <dbReference type="ARBA" id="ARBA00023143"/>
    </source>
</evidence>
<accession>A0A7X1ZD66</accession>
<keyword evidence="4 9" id="KW-1003">Cell membrane</keyword>
<dbReference type="GO" id="GO:0009306">
    <property type="term" value="P:protein secretion"/>
    <property type="evidence" value="ECO:0007669"/>
    <property type="project" value="InterPro"/>
</dbReference>
<evidence type="ECO:0000256" key="6">
    <source>
        <dbReference type="ARBA" id="ARBA00022989"/>
    </source>
</evidence>
<keyword evidence="8 9" id="KW-0975">Bacterial flagellum</keyword>
<dbReference type="InterPro" id="IPR006305">
    <property type="entry name" value="FliQ"/>
</dbReference>
<evidence type="ECO:0000313" key="11">
    <source>
        <dbReference type="Proteomes" id="UP000434582"/>
    </source>
</evidence>
<dbReference type="NCBIfam" id="TIGR01402">
    <property type="entry name" value="fliQ"/>
    <property type="match status" value="1"/>
</dbReference>
<comment type="caution">
    <text evidence="10">The sequence shown here is derived from an EMBL/GenBank/DDBJ whole genome shotgun (WGS) entry which is preliminary data.</text>
</comment>
<comment type="subcellular location">
    <subcellularLocation>
        <location evidence="1 9">Cell membrane</location>
        <topology evidence="1">Multi-pass membrane protein</topology>
    </subcellularLocation>
    <subcellularLocation>
        <location evidence="9">Bacterial flagellum basal body</location>
    </subcellularLocation>
</comment>
<keyword evidence="10" id="KW-0282">Flagellum</keyword>
<evidence type="ECO:0000256" key="5">
    <source>
        <dbReference type="ARBA" id="ARBA00022692"/>
    </source>
</evidence>
<evidence type="ECO:0000256" key="2">
    <source>
        <dbReference type="ARBA" id="ARBA00006156"/>
    </source>
</evidence>
<keyword evidence="7 9" id="KW-0472">Membrane</keyword>
<proteinExistence type="inferred from homology"/>
<dbReference type="EMBL" id="WIVE01000002">
    <property type="protein sequence ID" value="MQX35222.1"/>
    <property type="molecule type" value="Genomic_DNA"/>
</dbReference>
<evidence type="ECO:0000256" key="7">
    <source>
        <dbReference type="ARBA" id="ARBA00023136"/>
    </source>
</evidence>
<dbReference type="PRINTS" id="PR00952">
    <property type="entry name" value="TYPE3IMQPROT"/>
</dbReference>
<feature type="transmembrane region" description="Helical" evidence="9">
    <location>
        <begin position="14"/>
        <end position="38"/>
    </location>
</feature>
<dbReference type="PANTHER" id="PTHR34040:SF2">
    <property type="entry name" value="FLAGELLAR BIOSYNTHETIC PROTEIN FLIQ"/>
    <property type="match status" value="1"/>
</dbReference>
<keyword evidence="10" id="KW-0966">Cell projection</keyword>
<keyword evidence="6 9" id="KW-1133">Transmembrane helix</keyword>
<dbReference type="GO" id="GO:0009425">
    <property type="term" value="C:bacterial-type flagellum basal body"/>
    <property type="evidence" value="ECO:0007669"/>
    <property type="project" value="UniProtKB-SubCell"/>
</dbReference>
<dbReference type="OrthoDB" id="9806440at2"/>
<comment type="function">
    <text evidence="9">Role in flagellar biosynthesis.</text>
</comment>
<dbReference type="AlphaFoldDB" id="A0A7X1ZD66"/>
<dbReference type="GO" id="GO:0005886">
    <property type="term" value="C:plasma membrane"/>
    <property type="evidence" value="ECO:0007669"/>
    <property type="project" value="UniProtKB-SubCell"/>
</dbReference>
<sequence>MEEAQILDVARDGIYTMILMAAPILLSGLVVGLVISLFQTLTQIQEMTLVFVPKILVVFLATLVLLPFMIRTLTDMMTRLMDMAVSLP</sequence>